<dbReference type="InterPro" id="IPR000609">
    <property type="entry name" value="7TM_GPCR_serpentine_rcpt_Srg"/>
</dbReference>
<name>A0A8R1EHR2_CAEJA</name>
<organism evidence="7 8">
    <name type="scientific">Caenorhabditis japonica</name>
    <dbReference type="NCBI Taxonomy" id="281687"/>
    <lineage>
        <taxon>Eukaryota</taxon>
        <taxon>Metazoa</taxon>
        <taxon>Ecdysozoa</taxon>
        <taxon>Nematoda</taxon>
        <taxon>Chromadorea</taxon>
        <taxon>Rhabditida</taxon>
        <taxon>Rhabditina</taxon>
        <taxon>Rhabditomorpha</taxon>
        <taxon>Rhabditoidea</taxon>
        <taxon>Rhabditidae</taxon>
        <taxon>Peloderinae</taxon>
        <taxon>Caenorhabditis</taxon>
    </lineage>
</organism>
<comment type="subcellular location">
    <subcellularLocation>
        <location evidence="1">Membrane</location>
        <topology evidence="1">Multi-pass membrane protein</topology>
    </subcellularLocation>
</comment>
<dbReference type="EnsemblMetazoa" id="CJA35166.1">
    <property type="protein sequence ID" value="CJA35166.1"/>
    <property type="gene ID" value="WBGene00211013"/>
</dbReference>
<reference evidence="8" key="1">
    <citation type="submission" date="2010-08" db="EMBL/GenBank/DDBJ databases">
        <authorList>
            <consortium name="Caenorhabditis japonica Sequencing Consortium"/>
            <person name="Wilson R.K."/>
        </authorList>
    </citation>
    <scope>NUCLEOTIDE SEQUENCE [LARGE SCALE GENOMIC DNA]</scope>
    <source>
        <strain evidence="8">DF5081</strain>
    </source>
</reference>
<keyword evidence="8" id="KW-1185">Reference proteome</keyword>
<dbReference type="Pfam" id="PF02118">
    <property type="entry name" value="Srg"/>
    <property type="match status" value="2"/>
</dbReference>
<evidence type="ECO:0000313" key="7">
    <source>
        <dbReference type="EnsemblMetazoa" id="CJA35166.1"/>
    </source>
</evidence>
<keyword evidence="3 6" id="KW-0812">Transmembrane</keyword>
<evidence type="ECO:0000313" key="8">
    <source>
        <dbReference type="Proteomes" id="UP000005237"/>
    </source>
</evidence>
<keyword evidence="4 6" id="KW-1133">Transmembrane helix</keyword>
<feature type="transmembrane region" description="Helical" evidence="6">
    <location>
        <begin position="70"/>
        <end position="97"/>
    </location>
</feature>
<dbReference type="AlphaFoldDB" id="A0A8R1EHR2"/>
<sequence>MNSSETLDLIPFECDTTYNGFLGVLEYVGTVFYMVPGILMHLLIVRCVLITQKKRFSGSSFFLIFVTDSVAMWTTLTPISIICVMIMPFFGIWNVLISPRIFLTPVFGGFGPNYQKVVPWVCVSLFLFSVRSAANALPSNSDGRGRVGDERVEKIERAVADVLL</sequence>
<evidence type="ECO:0000256" key="5">
    <source>
        <dbReference type="ARBA" id="ARBA00023136"/>
    </source>
</evidence>
<dbReference type="Proteomes" id="UP000005237">
    <property type="component" value="Unassembled WGS sequence"/>
</dbReference>
<proteinExistence type="inferred from homology"/>
<evidence type="ECO:0000256" key="4">
    <source>
        <dbReference type="ARBA" id="ARBA00022989"/>
    </source>
</evidence>
<dbReference type="GO" id="GO:0016020">
    <property type="term" value="C:membrane"/>
    <property type="evidence" value="ECO:0007669"/>
    <property type="project" value="UniProtKB-SubCell"/>
</dbReference>
<evidence type="ECO:0000256" key="2">
    <source>
        <dbReference type="ARBA" id="ARBA00005692"/>
    </source>
</evidence>
<comment type="caution">
    <text evidence="6">Lacks conserved residue(s) required for the propagation of feature annotation.</text>
</comment>
<evidence type="ECO:0000256" key="6">
    <source>
        <dbReference type="RuleBase" id="RU280813"/>
    </source>
</evidence>
<evidence type="ECO:0000256" key="3">
    <source>
        <dbReference type="ARBA" id="ARBA00022692"/>
    </source>
</evidence>
<accession>A0A8R1EHR2</accession>
<dbReference type="GO" id="GO:0007606">
    <property type="term" value="P:sensory perception of chemical stimulus"/>
    <property type="evidence" value="ECO:0007669"/>
    <property type="project" value="UniProtKB-UniRule"/>
</dbReference>
<protein>
    <recommendedName>
        <fullName evidence="6">Serpentine receptor class gamma</fullName>
    </recommendedName>
</protein>
<reference evidence="7" key="2">
    <citation type="submission" date="2022-06" db="UniProtKB">
        <authorList>
            <consortium name="EnsemblMetazoa"/>
        </authorList>
    </citation>
    <scope>IDENTIFICATION</scope>
    <source>
        <strain evidence="7">DF5081</strain>
    </source>
</reference>
<evidence type="ECO:0000256" key="1">
    <source>
        <dbReference type="ARBA" id="ARBA00004141"/>
    </source>
</evidence>
<dbReference type="GO" id="GO:0004888">
    <property type="term" value="F:transmembrane signaling receptor activity"/>
    <property type="evidence" value="ECO:0007669"/>
    <property type="project" value="InterPro"/>
</dbReference>
<feature type="transmembrane region" description="Helical" evidence="6">
    <location>
        <begin position="27"/>
        <end position="49"/>
    </location>
</feature>
<keyword evidence="5 6" id="KW-0472">Membrane</keyword>
<comment type="similarity">
    <text evidence="2 6">Belongs to the nematode receptor-like protein srg family.</text>
</comment>